<comment type="caution">
    <text evidence="1">The sequence shown here is derived from an EMBL/GenBank/DDBJ whole genome shotgun (WGS) entry which is preliminary data.</text>
</comment>
<dbReference type="PANTHER" id="PTHR45084">
    <property type="entry name" value="ERAD-ASSOCIATED E3 UBIQUITIN-PROTEIN LIGASE COMPONENT HRD3A-RELATED"/>
    <property type="match status" value="1"/>
</dbReference>
<reference evidence="2" key="1">
    <citation type="journal article" date="2019" name="Plant Biotechnol. J.">
        <title>Genome sequencing of the Australian wild diploid species Gossypium australe highlights disease resistance and delayed gland morphogenesis.</title>
        <authorList>
            <person name="Cai Y."/>
            <person name="Cai X."/>
            <person name="Wang Q."/>
            <person name="Wang P."/>
            <person name="Zhang Y."/>
            <person name="Cai C."/>
            <person name="Xu Y."/>
            <person name="Wang K."/>
            <person name="Zhou Z."/>
            <person name="Wang C."/>
            <person name="Geng S."/>
            <person name="Li B."/>
            <person name="Dong Q."/>
            <person name="Hou Y."/>
            <person name="Wang H."/>
            <person name="Ai P."/>
            <person name="Liu Z."/>
            <person name="Yi F."/>
            <person name="Sun M."/>
            <person name="An G."/>
            <person name="Cheng J."/>
            <person name="Zhang Y."/>
            <person name="Shi Q."/>
            <person name="Xie Y."/>
            <person name="Shi X."/>
            <person name="Chang Y."/>
            <person name="Huang F."/>
            <person name="Chen Y."/>
            <person name="Hong S."/>
            <person name="Mi L."/>
            <person name="Sun Q."/>
            <person name="Zhang L."/>
            <person name="Zhou B."/>
            <person name="Peng R."/>
            <person name="Zhang X."/>
            <person name="Liu F."/>
        </authorList>
    </citation>
    <scope>NUCLEOTIDE SEQUENCE [LARGE SCALE GENOMIC DNA]</scope>
    <source>
        <strain evidence="2">cv. PA1801</strain>
    </source>
</reference>
<dbReference type="EMBL" id="SMMG02000005">
    <property type="protein sequence ID" value="KAA3476043.1"/>
    <property type="molecule type" value="Genomic_DNA"/>
</dbReference>
<dbReference type="AlphaFoldDB" id="A0A5B6W477"/>
<accession>A0A5B6W477</accession>
<proteinExistence type="predicted"/>
<sequence length="155" mass="17386">MYRFSITSCPHPVLCSGYTNATTSPHSIDHMDFLTVKLELSLASSDPVKATWQCVDIDNENLVSLVLDSHLETLIGISSKYMNLETVHIIDSLPEVYPRVEEWVENVIMEEGNATILTLFVCLLTVLYLRERQRRHAIAAAGAHEPNEHVVPAAR</sequence>
<dbReference type="InterPro" id="IPR044623">
    <property type="entry name" value="HRD3"/>
</dbReference>
<protein>
    <submittedName>
        <fullName evidence="1">ERAD-associated E3 ubiquitin-protein ligase component HRD3A-like</fullName>
    </submittedName>
</protein>
<dbReference type="Proteomes" id="UP000325315">
    <property type="component" value="Unassembled WGS sequence"/>
</dbReference>
<evidence type="ECO:0000313" key="1">
    <source>
        <dbReference type="EMBL" id="KAA3476043.1"/>
    </source>
</evidence>
<dbReference type="GO" id="GO:0036503">
    <property type="term" value="P:ERAD pathway"/>
    <property type="evidence" value="ECO:0007669"/>
    <property type="project" value="InterPro"/>
</dbReference>
<organism evidence="1 2">
    <name type="scientific">Gossypium australe</name>
    <dbReference type="NCBI Taxonomy" id="47621"/>
    <lineage>
        <taxon>Eukaryota</taxon>
        <taxon>Viridiplantae</taxon>
        <taxon>Streptophyta</taxon>
        <taxon>Embryophyta</taxon>
        <taxon>Tracheophyta</taxon>
        <taxon>Spermatophyta</taxon>
        <taxon>Magnoliopsida</taxon>
        <taxon>eudicotyledons</taxon>
        <taxon>Gunneridae</taxon>
        <taxon>Pentapetalae</taxon>
        <taxon>rosids</taxon>
        <taxon>malvids</taxon>
        <taxon>Malvales</taxon>
        <taxon>Malvaceae</taxon>
        <taxon>Malvoideae</taxon>
        <taxon>Gossypium</taxon>
    </lineage>
</organism>
<name>A0A5B6W477_9ROSI</name>
<evidence type="ECO:0000313" key="2">
    <source>
        <dbReference type="Proteomes" id="UP000325315"/>
    </source>
</evidence>
<dbReference type="OrthoDB" id="27934at2759"/>
<keyword evidence="2" id="KW-1185">Reference proteome</keyword>
<dbReference type="PANTHER" id="PTHR45084:SF1">
    <property type="entry name" value="ERAD-ASSOCIATED E3 UBIQUITIN-PROTEIN LIGASE COMPONENT HRD3A-RELATED"/>
    <property type="match status" value="1"/>
</dbReference>
<gene>
    <name evidence="1" type="ORF">EPI10_026148</name>
</gene>